<dbReference type="GO" id="GO:0010181">
    <property type="term" value="F:FMN binding"/>
    <property type="evidence" value="ECO:0007669"/>
    <property type="project" value="InterPro"/>
</dbReference>
<accession>A0A5M7B906</accession>
<dbReference type="InterPro" id="IPR002563">
    <property type="entry name" value="Flavin_Rdtase-like_dom"/>
</dbReference>
<dbReference type="OrthoDB" id="9792858at2"/>
<evidence type="ECO:0000259" key="2">
    <source>
        <dbReference type="SMART" id="SM00903"/>
    </source>
</evidence>
<keyword evidence="4" id="KW-1185">Reference proteome</keyword>
<evidence type="ECO:0000313" key="3">
    <source>
        <dbReference type="EMBL" id="KAA5825862.1"/>
    </source>
</evidence>
<protein>
    <submittedName>
        <fullName evidence="3">Flavin reductase family protein</fullName>
    </submittedName>
</protein>
<gene>
    <name evidence="3" type="ORF">F1721_32415</name>
</gene>
<feature type="domain" description="Flavin reductase like" evidence="2">
    <location>
        <begin position="51"/>
        <end position="190"/>
    </location>
</feature>
<reference evidence="3 4" key="1">
    <citation type="submission" date="2019-09" db="EMBL/GenBank/DDBJ databases">
        <title>Draft genome sequence of the thermophilic Saccharopolyspora hirsuta VKM Ac-666T.</title>
        <authorList>
            <person name="Lobastova T.G."/>
            <person name="Fokina V."/>
            <person name="Bragin E.Y."/>
            <person name="Shtratnikova V.Y."/>
            <person name="Starodumova I.P."/>
            <person name="Tarlachkov S.V."/>
            <person name="Donova M.V."/>
        </authorList>
    </citation>
    <scope>NUCLEOTIDE SEQUENCE [LARGE SCALE GENOMIC DNA]</scope>
    <source>
        <strain evidence="3 4">VKM Ac-666</strain>
    </source>
</reference>
<dbReference type="SUPFAM" id="SSF50475">
    <property type="entry name" value="FMN-binding split barrel"/>
    <property type="match status" value="1"/>
</dbReference>
<dbReference type="GO" id="GO:0006208">
    <property type="term" value="P:pyrimidine nucleobase catabolic process"/>
    <property type="evidence" value="ECO:0007669"/>
    <property type="project" value="TreeGrafter"/>
</dbReference>
<dbReference type="GO" id="GO:0042602">
    <property type="term" value="F:riboflavin reductase (NADPH) activity"/>
    <property type="evidence" value="ECO:0007669"/>
    <property type="project" value="TreeGrafter"/>
</dbReference>
<dbReference type="SMART" id="SM00903">
    <property type="entry name" value="Flavin_Reduct"/>
    <property type="match status" value="1"/>
</dbReference>
<dbReference type="InterPro" id="IPR050268">
    <property type="entry name" value="NADH-dep_flavin_reductase"/>
</dbReference>
<dbReference type="PANTHER" id="PTHR30466">
    <property type="entry name" value="FLAVIN REDUCTASE"/>
    <property type="match status" value="1"/>
</dbReference>
<dbReference type="Gene3D" id="2.30.110.10">
    <property type="entry name" value="Electron Transport, Fmn-binding Protein, Chain A"/>
    <property type="match status" value="1"/>
</dbReference>
<evidence type="ECO:0000256" key="1">
    <source>
        <dbReference type="ARBA" id="ARBA00023002"/>
    </source>
</evidence>
<dbReference type="Pfam" id="PF01613">
    <property type="entry name" value="Flavin_Reduct"/>
    <property type="match status" value="1"/>
</dbReference>
<dbReference type="Proteomes" id="UP000323946">
    <property type="component" value="Unassembled WGS sequence"/>
</dbReference>
<proteinExistence type="predicted"/>
<dbReference type="PANTHER" id="PTHR30466:SF1">
    <property type="entry name" value="FMN REDUCTASE (NADH) RUTF"/>
    <property type="match status" value="1"/>
</dbReference>
<dbReference type="AlphaFoldDB" id="A0A5M7B906"/>
<organism evidence="3 4">
    <name type="scientific">Saccharopolyspora hirsuta</name>
    <dbReference type="NCBI Taxonomy" id="1837"/>
    <lineage>
        <taxon>Bacteria</taxon>
        <taxon>Bacillati</taxon>
        <taxon>Actinomycetota</taxon>
        <taxon>Actinomycetes</taxon>
        <taxon>Pseudonocardiales</taxon>
        <taxon>Pseudonocardiaceae</taxon>
        <taxon>Saccharopolyspora</taxon>
    </lineage>
</organism>
<evidence type="ECO:0000313" key="4">
    <source>
        <dbReference type="Proteomes" id="UP000323946"/>
    </source>
</evidence>
<dbReference type="EMBL" id="VWPH01000020">
    <property type="protein sequence ID" value="KAA5825862.1"/>
    <property type="molecule type" value="Genomic_DNA"/>
</dbReference>
<dbReference type="InterPro" id="IPR012349">
    <property type="entry name" value="Split_barrel_FMN-bd"/>
</dbReference>
<keyword evidence="1" id="KW-0560">Oxidoreductase</keyword>
<name>A0A5M7B906_SACHI</name>
<comment type="caution">
    <text evidence="3">The sequence shown here is derived from an EMBL/GenBank/DDBJ whole genome shotgun (WGS) entry which is preliminary data.</text>
</comment>
<sequence>MSFWIVPPGVLVDSPRAPGHSTGQPHSGKYVRIADGREFVDIDPRELRNCLGHFTTGVTVVTCDVDGSPHGATVNAFSAVSLDPPLVLVSLDRRSKAARYLDGRPFTVNVLRSQQDALALHFAGRPMPDAVPWAEPAHGSPRLADCLAHLSCRPWASYDGGDHVLHLGHVEELTYGGGAPLVFFRGQFRHLGPAFEAAPWLESGDCPGSLSRLIGGLTEAAH</sequence>